<accession>A0A9N9BRL0</accession>
<keyword evidence="4" id="KW-0378">Hydrolase</keyword>
<dbReference type="PANTHER" id="PTHR47966">
    <property type="entry name" value="BETA-SITE APP-CLEAVING ENZYME, ISOFORM A-RELATED"/>
    <property type="match status" value="1"/>
</dbReference>
<keyword evidence="4" id="KW-0645">Protease</keyword>
<dbReference type="Proteomes" id="UP000789342">
    <property type="component" value="Unassembled WGS sequence"/>
</dbReference>
<protein>
    <submittedName>
        <fullName evidence="7">16688_t:CDS:1</fullName>
    </submittedName>
</protein>
<evidence type="ECO:0000256" key="5">
    <source>
        <dbReference type="SAM" id="SignalP"/>
    </source>
</evidence>
<feature type="active site" evidence="3">
    <location>
        <position position="58"/>
    </location>
</feature>
<evidence type="ECO:0000256" key="4">
    <source>
        <dbReference type="RuleBase" id="RU000454"/>
    </source>
</evidence>
<dbReference type="SUPFAM" id="SSF50630">
    <property type="entry name" value="Acid proteases"/>
    <property type="match status" value="1"/>
</dbReference>
<dbReference type="GO" id="GO:0006508">
    <property type="term" value="P:proteolysis"/>
    <property type="evidence" value="ECO:0007669"/>
    <property type="project" value="UniProtKB-KW"/>
</dbReference>
<dbReference type="InterPro" id="IPR034164">
    <property type="entry name" value="Pepsin-like_dom"/>
</dbReference>
<comment type="similarity">
    <text evidence="1 4">Belongs to the peptidase A1 family.</text>
</comment>
<evidence type="ECO:0000313" key="8">
    <source>
        <dbReference type="Proteomes" id="UP000789342"/>
    </source>
</evidence>
<dbReference type="Gene3D" id="2.40.70.10">
    <property type="entry name" value="Acid Proteases"/>
    <property type="match status" value="2"/>
</dbReference>
<dbReference type="PROSITE" id="PS51767">
    <property type="entry name" value="PEPTIDASE_A1"/>
    <property type="match status" value="1"/>
</dbReference>
<evidence type="ECO:0000256" key="2">
    <source>
        <dbReference type="ARBA" id="ARBA00022750"/>
    </source>
</evidence>
<proteinExistence type="inferred from homology"/>
<keyword evidence="2 4" id="KW-0064">Aspartyl protease</keyword>
<feature type="domain" description="Peptidase A1" evidence="6">
    <location>
        <begin position="42"/>
        <end position="346"/>
    </location>
</feature>
<dbReference type="Pfam" id="PF00026">
    <property type="entry name" value="Asp"/>
    <property type="match status" value="1"/>
</dbReference>
<sequence>MKISYIFTLLVVTRLYTIAALPHKRQVAYELPLTSINGDKGYIFPISFGRQIFNVLLDTGSTDLWVSDISCSNCGNKRKYNPKRDGSFRTNHKSFEIRYGKGSVEGYIGSADLSINGALIPQQIFGLATKMDYFQDKLFDGIMGFNFEFPTPLGGQSAFMYMVDNGMIPNPRFGVYLGRESEGTGNAGRLHIGDIDRTRFISPISFNRVDDNEPDWKISLQSIMVNGHTYPTFRQLLCLIDTGASILKIPYSDVDSIANLIPGSAVNKRHKLFVPCDSTPSFIITFGSVSYTIPPRDIIGNRYNDELCHTNIIGRPERRCTIGTPFLKNVYSVFETTPSGNYVGFGFLTPAFSNKTL</sequence>
<dbReference type="PROSITE" id="PS00141">
    <property type="entry name" value="ASP_PROTEASE"/>
    <property type="match status" value="1"/>
</dbReference>
<dbReference type="GO" id="GO:0004190">
    <property type="term" value="F:aspartic-type endopeptidase activity"/>
    <property type="evidence" value="ECO:0007669"/>
    <property type="project" value="UniProtKB-KW"/>
</dbReference>
<feature type="active site" evidence="3">
    <location>
        <position position="241"/>
    </location>
</feature>
<dbReference type="InterPro" id="IPR033121">
    <property type="entry name" value="PEPTIDASE_A1"/>
</dbReference>
<dbReference type="AlphaFoldDB" id="A0A9N9BRL0"/>
<comment type="caution">
    <text evidence="7">The sequence shown here is derived from an EMBL/GenBank/DDBJ whole genome shotgun (WGS) entry which is preliminary data.</text>
</comment>
<dbReference type="OrthoDB" id="771136at2759"/>
<feature type="chain" id="PRO_5040288301" evidence="5">
    <location>
        <begin position="20"/>
        <end position="357"/>
    </location>
</feature>
<dbReference type="PRINTS" id="PR00792">
    <property type="entry name" value="PEPSIN"/>
</dbReference>
<feature type="signal peptide" evidence="5">
    <location>
        <begin position="1"/>
        <end position="19"/>
    </location>
</feature>
<evidence type="ECO:0000256" key="3">
    <source>
        <dbReference type="PIRSR" id="PIRSR601461-1"/>
    </source>
</evidence>
<evidence type="ECO:0000313" key="7">
    <source>
        <dbReference type="EMBL" id="CAG8578473.1"/>
    </source>
</evidence>
<keyword evidence="8" id="KW-1185">Reference proteome</keyword>
<dbReference type="InterPro" id="IPR001969">
    <property type="entry name" value="Aspartic_peptidase_AS"/>
</dbReference>
<reference evidence="7" key="1">
    <citation type="submission" date="2021-06" db="EMBL/GenBank/DDBJ databases">
        <authorList>
            <person name="Kallberg Y."/>
            <person name="Tangrot J."/>
            <person name="Rosling A."/>
        </authorList>
    </citation>
    <scope>NUCLEOTIDE SEQUENCE</scope>
    <source>
        <strain evidence="7">CL551</strain>
    </source>
</reference>
<evidence type="ECO:0000259" key="6">
    <source>
        <dbReference type="PROSITE" id="PS51767"/>
    </source>
</evidence>
<dbReference type="InterPro" id="IPR021109">
    <property type="entry name" value="Peptidase_aspartic_dom_sf"/>
</dbReference>
<keyword evidence="5" id="KW-0732">Signal</keyword>
<dbReference type="EMBL" id="CAJVPV010004759">
    <property type="protein sequence ID" value="CAG8578473.1"/>
    <property type="molecule type" value="Genomic_DNA"/>
</dbReference>
<organism evidence="7 8">
    <name type="scientific">Acaulospora morrowiae</name>
    <dbReference type="NCBI Taxonomy" id="94023"/>
    <lineage>
        <taxon>Eukaryota</taxon>
        <taxon>Fungi</taxon>
        <taxon>Fungi incertae sedis</taxon>
        <taxon>Mucoromycota</taxon>
        <taxon>Glomeromycotina</taxon>
        <taxon>Glomeromycetes</taxon>
        <taxon>Diversisporales</taxon>
        <taxon>Acaulosporaceae</taxon>
        <taxon>Acaulospora</taxon>
    </lineage>
</organism>
<dbReference type="InterPro" id="IPR001461">
    <property type="entry name" value="Aspartic_peptidase_A1"/>
</dbReference>
<dbReference type="CDD" id="cd05471">
    <property type="entry name" value="pepsin_like"/>
    <property type="match status" value="1"/>
</dbReference>
<dbReference type="PANTHER" id="PTHR47966:SF51">
    <property type="entry name" value="BETA-SITE APP-CLEAVING ENZYME, ISOFORM A-RELATED"/>
    <property type="match status" value="1"/>
</dbReference>
<gene>
    <name evidence="7" type="ORF">AMORRO_LOCUS6797</name>
</gene>
<evidence type="ECO:0000256" key="1">
    <source>
        <dbReference type="ARBA" id="ARBA00007447"/>
    </source>
</evidence>
<name>A0A9N9BRL0_9GLOM</name>